<gene>
    <name evidence="1" type="ORF">ACFO6Q_04480</name>
</gene>
<dbReference type="InterPro" id="IPR036397">
    <property type="entry name" value="RNaseH_sf"/>
</dbReference>
<dbReference type="InterPro" id="IPR012337">
    <property type="entry name" value="RNaseH-like_sf"/>
</dbReference>
<keyword evidence="2" id="KW-1185">Reference proteome</keyword>
<dbReference type="Proteomes" id="UP001595886">
    <property type="component" value="Unassembled WGS sequence"/>
</dbReference>
<protein>
    <recommendedName>
        <fullName evidence="3">Nuclease PIN</fullName>
    </recommendedName>
</protein>
<comment type="caution">
    <text evidence="1">The sequence shown here is derived from an EMBL/GenBank/DDBJ whole genome shotgun (WGS) entry which is preliminary data.</text>
</comment>
<proteinExistence type="predicted"/>
<name>A0ABV9QQH3_9GAMM</name>
<dbReference type="RefSeq" id="WP_380019344.1">
    <property type="nucleotide sequence ID" value="NZ_JBHSHD010000004.1"/>
</dbReference>
<organism evidence="1 2">
    <name type="scientific">Dokdonella ginsengisoli</name>
    <dbReference type="NCBI Taxonomy" id="363846"/>
    <lineage>
        <taxon>Bacteria</taxon>
        <taxon>Pseudomonadati</taxon>
        <taxon>Pseudomonadota</taxon>
        <taxon>Gammaproteobacteria</taxon>
        <taxon>Lysobacterales</taxon>
        <taxon>Rhodanobacteraceae</taxon>
        <taxon>Dokdonella</taxon>
    </lineage>
</organism>
<evidence type="ECO:0000313" key="2">
    <source>
        <dbReference type="Proteomes" id="UP001595886"/>
    </source>
</evidence>
<dbReference type="Gene3D" id="3.30.420.10">
    <property type="entry name" value="Ribonuclease H-like superfamily/Ribonuclease H"/>
    <property type="match status" value="1"/>
</dbReference>
<sequence length="471" mass="52580">MANDANELPGHFAIREPSLLFAKSRTDTHPLRGLRDIGPYSADFGLPSQVRLAYLAPGNLMRKIDSIVNELGGQHRPREARNYYIAYDGFEQVFRCALVPATDALRIATAPECDALAAAGDGKALTEAIFRGLAGLLRLRHAFDVLIVYLPATWKASYQYEGFDLHDWIKAKLAPLNVPIQIINETALQRTCRANVMWGISVALYAKAGGIPWKLADWDKDEAYIGLSYAIKQLDDGVEYSTCCSQVFDPDGTGFEFVAYDTREFTTDRKGNPYLSYQEMQSVLSKSLLLYQNAHGGRTPKKIYVHKSSHFTEDEIQGAFDAFDVNTELELVQVVRANNWYGLKVDRGREGSGPAGYPVDRGTCQPLTENECLLWTQGSVGGINQEHANRPVFKEAPLAPLPKPILLRRFTGDGGWYATCSSILALTKVDWNNNTLYKTLPVTLVYSQIFAEVVKQSSAIVNDVYDYRFFM</sequence>
<reference evidence="2" key="1">
    <citation type="journal article" date="2019" name="Int. J. Syst. Evol. Microbiol.">
        <title>The Global Catalogue of Microorganisms (GCM) 10K type strain sequencing project: providing services to taxonomists for standard genome sequencing and annotation.</title>
        <authorList>
            <consortium name="The Broad Institute Genomics Platform"/>
            <consortium name="The Broad Institute Genome Sequencing Center for Infectious Disease"/>
            <person name="Wu L."/>
            <person name="Ma J."/>
        </authorList>
    </citation>
    <scope>NUCLEOTIDE SEQUENCE [LARGE SCALE GENOMIC DNA]</scope>
    <source>
        <strain evidence="2">CCUG 30340</strain>
    </source>
</reference>
<dbReference type="Gene3D" id="3.40.50.2300">
    <property type="match status" value="1"/>
</dbReference>
<dbReference type="SUPFAM" id="SSF53098">
    <property type="entry name" value="Ribonuclease H-like"/>
    <property type="match status" value="1"/>
</dbReference>
<evidence type="ECO:0000313" key="1">
    <source>
        <dbReference type="EMBL" id="MFC4819565.1"/>
    </source>
</evidence>
<dbReference type="CDD" id="cd04659">
    <property type="entry name" value="Piwi_piwi-like_ProArk"/>
    <property type="match status" value="1"/>
</dbReference>
<dbReference type="EMBL" id="JBHSHD010000004">
    <property type="protein sequence ID" value="MFC4819565.1"/>
    <property type="molecule type" value="Genomic_DNA"/>
</dbReference>
<evidence type="ECO:0008006" key="3">
    <source>
        <dbReference type="Google" id="ProtNLM"/>
    </source>
</evidence>
<accession>A0ABV9QQH3</accession>